<keyword evidence="1" id="KW-0175">Coiled coil</keyword>
<feature type="non-terminal residue" evidence="3">
    <location>
        <position position="250"/>
    </location>
</feature>
<accession>A0A3P7IG10</accession>
<dbReference type="Proteomes" id="UP000270094">
    <property type="component" value="Unassembled WGS sequence"/>
</dbReference>
<organism evidence="3 4">
    <name type="scientific">Strongylus vulgaris</name>
    <name type="common">Blood worm</name>
    <dbReference type="NCBI Taxonomy" id="40348"/>
    <lineage>
        <taxon>Eukaryota</taxon>
        <taxon>Metazoa</taxon>
        <taxon>Ecdysozoa</taxon>
        <taxon>Nematoda</taxon>
        <taxon>Chromadorea</taxon>
        <taxon>Rhabditida</taxon>
        <taxon>Rhabditina</taxon>
        <taxon>Rhabditomorpha</taxon>
        <taxon>Strongyloidea</taxon>
        <taxon>Strongylidae</taxon>
        <taxon>Strongylus</taxon>
    </lineage>
</organism>
<gene>
    <name evidence="3" type="ORF">SVUK_LOCUS3494</name>
</gene>
<evidence type="ECO:0000313" key="4">
    <source>
        <dbReference type="Proteomes" id="UP000270094"/>
    </source>
</evidence>
<evidence type="ECO:0000256" key="2">
    <source>
        <dbReference type="SAM" id="MobiDB-lite"/>
    </source>
</evidence>
<name>A0A3P7IG10_STRVU</name>
<proteinExistence type="predicted"/>
<sequence length="250" mass="28210">MSADVDSQGNISEVLVLDSGLSHPRLTTAVYNGGDSAGAIAALAASRLRIELAILAAKLATRQADVDSLFRANAELAHTNVRLQNEIDEYEEKIESNNDGDATRQVEELQTELSRSRTAEASLRQQLEELRTRLQEAEAKLEEYATRFEEEQPQPANEHEEEIMTEEPAKVSPTSSLEEAVKETVDLRDEVIRLESVEKMLNERIMCLEDQLLEGEERLQEMEEELMDEKKKIQSLEADKNTLTNQLEQI</sequence>
<protein>
    <submittedName>
        <fullName evidence="3">Uncharacterized protein</fullName>
    </submittedName>
</protein>
<feature type="region of interest" description="Disordered" evidence="2">
    <location>
        <begin position="147"/>
        <end position="177"/>
    </location>
</feature>
<dbReference type="OrthoDB" id="5848316at2759"/>
<dbReference type="AlphaFoldDB" id="A0A3P7IG10"/>
<dbReference type="EMBL" id="UYYB01009007">
    <property type="protein sequence ID" value="VDM68496.1"/>
    <property type="molecule type" value="Genomic_DNA"/>
</dbReference>
<evidence type="ECO:0000313" key="3">
    <source>
        <dbReference type="EMBL" id="VDM68496.1"/>
    </source>
</evidence>
<keyword evidence="4" id="KW-1185">Reference proteome</keyword>
<evidence type="ECO:0000256" key="1">
    <source>
        <dbReference type="SAM" id="Coils"/>
    </source>
</evidence>
<reference evidence="3 4" key="1">
    <citation type="submission" date="2018-11" db="EMBL/GenBank/DDBJ databases">
        <authorList>
            <consortium name="Pathogen Informatics"/>
        </authorList>
    </citation>
    <scope>NUCLEOTIDE SEQUENCE [LARGE SCALE GENOMIC DNA]</scope>
</reference>
<feature type="coiled-coil region" evidence="1">
    <location>
        <begin position="177"/>
        <end position="246"/>
    </location>
</feature>